<evidence type="ECO:0000256" key="6">
    <source>
        <dbReference type="ARBA" id="ARBA00023136"/>
    </source>
</evidence>
<keyword evidence="5 7" id="KW-1133">Transmembrane helix</keyword>
<comment type="subcellular location">
    <subcellularLocation>
        <location evidence="1">Cell membrane</location>
        <topology evidence="1">Multi-pass membrane protein</topology>
    </subcellularLocation>
</comment>
<keyword evidence="3" id="KW-1003">Cell membrane</keyword>
<sequence length="225" mass="25021">MFLAVGSGPMHWFPTPVRLVLLLVFSLLSWPLVAHEPVTSITYLREFAVGVLLAIQLQLVFAALSFWGRLLDQQIGFMAAGMFNAQSQEQEPLTGTAIMLGATVLFFMLGLHHQWLQLVLQSFQWVPLGTELTADWFLRSALAFGWMFVVAMGLFLPTVVGLWLFDICSALLSRTLPQMNIYFVGMPLKIMLGLLLLSASVGLLGNFIARMNEQALRLTQSVFVG</sequence>
<name>A0A437QR99_9GAMM</name>
<comment type="caution">
    <text evidence="8">The sequence shown here is derived from an EMBL/GenBank/DDBJ whole genome shotgun (WGS) entry which is preliminary data.</text>
</comment>
<dbReference type="GO" id="GO:0005886">
    <property type="term" value="C:plasma membrane"/>
    <property type="evidence" value="ECO:0007669"/>
    <property type="project" value="UniProtKB-SubCell"/>
</dbReference>
<keyword evidence="6 7" id="KW-0472">Membrane</keyword>
<proteinExistence type="inferred from homology"/>
<gene>
    <name evidence="8" type="ORF">EOE67_12100</name>
</gene>
<accession>A0A437QR99</accession>
<dbReference type="EMBL" id="SACS01000012">
    <property type="protein sequence ID" value="RVU37046.1"/>
    <property type="molecule type" value="Genomic_DNA"/>
</dbReference>
<dbReference type="AlphaFoldDB" id="A0A437QR99"/>
<feature type="transmembrane region" description="Helical" evidence="7">
    <location>
        <begin position="92"/>
        <end position="116"/>
    </location>
</feature>
<evidence type="ECO:0000256" key="3">
    <source>
        <dbReference type="ARBA" id="ARBA00022475"/>
    </source>
</evidence>
<dbReference type="InterPro" id="IPR002010">
    <property type="entry name" value="T3SS_IM_R"/>
</dbReference>
<dbReference type="OrthoDB" id="7014237at2"/>
<evidence type="ECO:0000313" key="8">
    <source>
        <dbReference type="EMBL" id="RVU37046.1"/>
    </source>
</evidence>
<dbReference type="Pfam" id="PF01311">
    <property type="entry name" value="Bac_export_1"/>
    <property type="match status" value="1"/>
</dbReference>
<evidence type="ECO:0000256" key="1">
    <source>
        <dbReference type="ARBA" id="ARBA00004651"/>
    </source>
</evidence>
<dbReference type="PANTHER" id="PTHR30065">
    <property type="entry name" value="FLAGELLAR BIOSYNTHETIC PROTEIN FLIR"/>
    <property type="match status" value="1"/>
</dbReference>
<protein>
    <submittedName>
        <fullName evidence="8">Type III secretion protein</fullName>
    </submittedName>
</protein>
<evidence type="ECO:0000256" key="7">
    <source>
        <dbReference type="SAM" id="Phobius"/>
    </source>
</evidence>
<keyword evidence="9" id="KW-1185">Reference proteome</keyword>
<organism evidence="8 9">
    <name type="scientific">Rheinheimera riviphila</name>
    <dbReference type="NCBI Taxonomy" id="1834037"/>
    <lineage>
        <taxon>Bacteria</taxon>
        <taxon>Pseudomonadati</taxon>
        <taxon>Pseudomonadota</taxon>
        <taxon>Gammaproteobacteria</taxon>
        <taxon>Chromatiales</taxon>
        <taxon>Chromatiaceae</taxon>
        <taxon>Rheinheimera</taxon>
    </lineage>
</organism>
<evidence type="ECO:0000256" key="4">
    <source>
        <dbReference type="ARBA" id="ARBA00022692"/>
    </source>
</evidence>
<comment type="similarity">
    <text evidence="2">Belongs to the FliR/MopE/SpaR family.</text>
</comment>
<evidence type="ECO:0000256" key="2">
    <source>
        <dbReference type="ARBA" id="ARBA00009772"/>
    </source>
</evidence>
<feature type="transmembrane region" description="Helical" evidence="7">
    <location>
        <begin position="50"/>
        <end position="71"/>
    </location>
</feature>
<reference evidence="8 9" key="1">
    <citation type="submission" date="2019-01" db="EMBL/GenBank/DDBJ databases">
        <authorList>
            <person name="Chen W.-M."/>
        </authorList>
    </citation>
    <scope>NUCLEOTIDE SEQUENCE [LARGE SCALE GENOMIC DNA]</scope>
    <source>
        <strain evidence="8 9">KYPC3</strain>
    </source>
</reference>
<dbReference type="PRINTS" id="PR00953">
    <property type="entry name" value="TYPE3IMRPROT"/>
</dbReference>
<evidence type="ECO:0000256" key="5">
    <source>
        <dbReference type="ARBA" id="ARBA00022989"/>
    </source>
</evidence>
<evidence type="ECO:0000313" key="9">
    <source>
        <dbReference type="Proteomes" id="UP000283077"/>
    </source>
</evidence>
<dbReference type="GO" id="GO:0006605">
    <property type="term" value="P:protein targeting"/>
    <property type="evidence" value="ECO:0007669"/>
    <property type="project" value="InterPro"/>
</dbReference>
<keyword evidence="4 7" id="KW-0812">Transmembrane</keyword>
<feature type="transmembrane region" description="Helical" evidence="7">
    <location>
        <begin position="136"/>
        <end position="165"/>
    </location>
</feature>
<feature type="transmembrane region" description="Helical" evidence="7">
    <location>
        <begin position="186"/>
        <end position="209"/>
    </location>
</feature>
<dbReference type="PANTHER" id="PTHR30065:SF1">
    <property type="entry name" value="SURFACE PRESENTATION OF ANTIGENS PROTEIN SPAR"/>
    <property type="match status" value="1"/>
</dbReference>
<dbReference type="Proteomes" id="UP000283077">
    <property type="component" value="Unassembled WGS sequence"/>
</dbReference>